<feature type="domain" description="Histidine kinase" evidence="6">
    <location>
        <begin position="170"/>
        <end position="422"/>
    </location>
</feature>
<evidence type="ECO:0000313" key="8">
    <source>
        <dbReference type="EMBL" id="PCI80786.1"/>
    </source>
</evidence>
<dbReference type="InterPro" id="IPR036890">
    <property type="entry name" value="HATPase_C_sf"/>
</dbReference>
<reference evidence="9" key="1">
    <citation type="submission" date="2017-08" db="EMBL/GenBank/DDBJ databases">
        <title>A dynamic microbial community with high functional redundancy inhabits the cold, oxic subseafloor aquifer.</title>
        <authorList>
            <person name="Tully B.J."/>
            <person name="Wheat C.G."/>
            <person name="Glazer B.T."/>
            <person name="Huber J.A."/>
        </authorList>
    </citation>
    <scope>NUCLEOTIDE SEQUENCE [LARGE SCALE GENOMIC DNA]</scope>
</reference>
<dbReference type="Gene3D" id="1.10.287.130">
    <property type="match status" value="1"/>
</dbReference>
<dbReference type="InterPro" id="IPR003661">
    <property type="entry name" value="HisK_dim/P_dom"/>
</dbReference>
<dbReference type="InterPro" id="IPR011006">
    <property type="entry name" value="CheY-like_superfamily"/>
</dbReference>
<name>A0A2A4XE74_9GAMM</name>
<dbReference type="PROSITE" id="PS50110">
    <property type="entry name" value="RESPONSE_REGULATORY"/>
    <property type="match status" value="1"/>
</dbReference>
<dbReference type="EMBL" id="NVUL01000008">
    <property type="protein sequence ID" value="PCI80786.1"/>
    <property type="molecule type" value="Genomic_DNA"/>
</dbReference>
<evidence type="ECO:0000256" key="1">
    <source>
        <dbReference type="ARBA" id="ARBA00000085"/>
    </source>
</evidence>
<dbReference type="Gene3D" id="3.30.565.10">
    <property type="entry name" value="Histidine kinase-like ATPase, C-terminal domain"/>
    <property type="match status" value="1"/>
</dbReference>
<evidence type="ECO:0000259" key="6">
    <source>
        <dbReference type="PROSITE" id="PS50109"/>
    </source>
</evidence>
<keyword evidence="8" id="KW-0808">Transferase</keyword>
<dbReference type="InterPro" id="IPR005467">
    <property type="entry name" value="His_kinase_dom"/>
</dbReference>
<evidence type="ECO:0000256" key="2">
    <source>
        <dbReference type="ARBA" id="ARBA00012438"/>
    </source>
</evidence>
<evidence type="ECO:0000259" key="7">
    <source>
        <dbReference type="PROSITE" id="PS50110"/>
    </source>
</evidence>
<dbReference type="Pfam" id="PF00072">
    <property type="entry name" value="Response_reg"/>
    <property type="match status" value="1"/>
</dbReference>
<keyword evidence="5" id="KW-0175">Coiled coil</keyword>
<dbReference type="Pfam" id="PF02518">
    <property type="entry name" value="HATPase_c"/>
    <property type="match status" value="1"/>
</dbReference>
<dbReference type="PRINTS" id="PR00344">
    <property type="entry name" value="BCTRLSENSOR"/>
</dbReference>
<dbReference type="InterPro" id="IPR001789">
    <property type="entry name" value="Sig_transdc_resp-reg_receiver"/>
</dbReference>
<sequence length="422" mass="46729">MVNKPIKQTILVVDDTPENIDVLSNLLRDEYIVKAALNGEKALLIASSKPVPDMILLDIMMPDMDGYEVCRQLKAMSLTSRIPIIFITAKTEMADEEQGLELGALDYITKPISPSIVKARVGTHLDNHRYQLEIEHKNTELKQTLSKLKEAQAKLVQSEKMASLGVLTAGIAHEINNPINFLQASAKGLGKALKQVFDVIDQYTHIDRDNFIAELERIDQLKKDFDFDDLLSGVEELIANISDGADRTAEISRGLRAFSRLDEADKKIIDIHEGIDSTLTMLNYRYKDSIIIRKEYGDIPAVQCYPGKLNQVFMNILANAIDAIEEKRIDSEAGIITIKTDLIEKTPNDEVVISISDTGTGITPEVLKQLFDPFFTTKDVGEGTGLGMAISQGIIEDHEGLIEVESKVGDGSTITVHLPLKV</sequence>
<keyword evidence="3 4" id="KW-0597">Phosphoprotein</keyword>
<dbReference type="AlphaFoldDB" id="A0A2A4XE74"/>
<dbReference type="GO" id="GO:0000155">
    <property type="term" value="F:phosphorelay sensor kinase activity"/>
    <property type="evidence" value="ECO:0007669"/>
    <property type="project" value="InterPro"/>
</dbReference>
<dbReference type="PROSITE" id="PS50109">
    <property type="entry name" value="HIS_KIN"/>
    <property type="match status" value="1"/>
</dbReference>
<dbReference type="SMART" id="SM00448">
    <property type="entry name" value="REC"/>
    <property type="match status" value="1"/>
</dbReference>
<feature type="domain" description="Response regulatory" evidence="7">
    <location>
        <begin position="9"/>
        <end position="125"/>
    </location>
</feature>
<dbReference type="PANTHER" id="PTHR43065">
    <property type="entry name" value="SENSOR HISTIDINE KINASE"/>
    <property type="match status" value="1"/>
</dbReference>
<dbReference type="InterPro" id="IPR003594">
    <property type="entry name" value="HATPase_dom"/>
</dbReference>
<dbReference type="InterPro" id="IPR004358">
    <property type="entry name" value="Sig_transdc_His_kin-like_C"/>
</dbReference>
<organism evidence="8 9">
    <name type="scientific">SAR86 cluster bacterium</name>
    <dbReference type="NCBI Taxonomy" id="2030880"/>
    <lineage>
        <taxon>Bacteria</taxon>
        <taxon>Pseudomonadati</taxon>
        <taxon>Pseudomonadota</taxon>
        <taxon>Gammaproteobacteria</taxon>
        <taxon>SAR86 cluster</taxon>
    </lineage>
</organism>
<proteinExistence type="predicted"/>
<dbReference type="SUPFAM" id="SSF47384">
    <property type="entry name" value="Homodimeric domain of signal transducing histidine kinase"/>
    <property type="match status" value="1"/>
</dbReference>
<dbReference type="Gene3D" id="3.40.50.2300">
    <property type="match status" value="1"/>
</dbReference>
<dbReference type="InterPro" id="IPR036097">
    <property type="entry name" value="HisK_dim/P_sf"/>
</dbReference>
<dbReference type="SUPFAM" id="SSF55874">
    <property type="entry name" value="ATPase domain of HSP90 chaperone/DNA topoisomerase II/histidine kinase"/>
    <property type="match status" value="1"/>
</dbReference>
<dbReference type="PANTHER" id="PTHR43065:SF50">
    <property type="entry name" value="HISTIDINE KINASE"/>
    <property type="match status" value="1"/>
</dbReference>
<dbReference type="SUPFAM" id="SSF52172">
    <property type="entry name" value="CheY-like"/>
    <property type="match status" value="1"/>
</dbReference>
<dbReference type="SMART" id="SM00387">
    <property type="entry name" value="HATPase_c"/>
    <property type="match status" value="1"/>
</dbReference>
<gene>
    <name evidence="8" type="ORF">COB20_02720</name>
</gene>
<feature type="coiled-coil region" evidence="5">
    <location>
        <begin position="131"/>
        <end position="161"/>
    </location>
</feature>
<protein>
    <recommendedName>
        <fullName evidence="2">histidine kinase</fullName>
        <ecNumber evidence="2">2.7.13.3</ecNumber>
    </recommendedName>
</protein>
<comment type="catalytic activity">
    <reaction evidence="1">
        <text>ATP + protein L-histidine = ADP + protein N-phospho-L-histidine.</text>
        <dbReference type="EC" id="2.7.13.3"/>
    </reaction>
</comment>
<dbReference type="CDD" id="cd19920">
    <property type="entry name" value="REC_PA4781-like"/>
    <property type="match status" value="1"/>
</dbReference>
<evidence type="ECO:0000256" key="5">
    <source>
        <dbReference type="SAM" id="Coils"/>
    </source>
</evidence>
<evidence type="ECO:0000313" key="9">
    <source>
        <dbReference type="Proteomes" id="UP000218767"/>
    </source>
</evidence>
<evidence type="ECO:0000256" key="4">
    <source>
        <dbReference type="PROSITE-ProRule" id="PRU00169"/>
    </source>
</evidence>
<keyword evidence="8" id="KW-0418">Kinase</keyword>
<dbReference type="CDD" id="cd00082">
    <property type="entry name" value="HisKA"/>
    <property type="match status" value="1"/>
</dbReference>
<comment type="caution">
    <text evidence="8">The sequence shown here is derived from an EMBL/GenBank/DDBJ whole genome shotgun (WGS) entry which is preliminary data.</text>
</comment>
<dbReference type="EC" id="2.7.13.3" evidence="2"/>
<accession>A0A2A4XE74</accession>
<dbReference type="Proteomes" id="UP000218767">
    <property type="component" value="Unassembled WGS sequence"/>
</dbReference>
<feature type="modified residue" description="4-aspartylphosphate" evidence="4">
    <location>
        <position position="58"/>
    </location>
</feature>
<evidence type="ECO:0000256" key="3">
    <source>
        <dbReference type="ARBA" id="ARBA00022553"/>
    </source>
</evidence>